<dbReference type="Gene3D" id="3.10.170.10">
    <property type="match status" value="1"/>
</dbReference>
<dbReference type="GO" id="GO:0008237">
    <property type="term" value="F:metallopeptidase activity"/>
    <property type="evidence" value="ECO:0007669"/>
    <property type="project" value="UniProtKB-KW"/>
</dbReference>
<reference evidence="15" key="1">
    <citation type="journal article" date="2015" name="Genome Announc.">
        <title>Draft Genome Sequence of an Anaerobic Ammonium-Oxidizing Bacterium, "Candidatus Brocadia sinica".</title>
        <authorList>
            <person name="Oshiki M."/>
            <person name="Shinyako-Hata K."/>
            <person name="Satoh H."/>
            <person name="Okabe S."/>
        </authorList>
    </citation>
    <scope>NUCLEOTIDE SEQUENCE [LARGE SCALE GENOMIC DNA]</scope>
    <source>
        <strain evidence="15">JPN1</strain>
    </source>
</reference>
<sequence>MKNLTRGAVLFLVTFCYGIVMGGESPTLANEDQKTAISEIQKTSSGDVIIKWDERRGVVKYISGQLSKPSESPIEESSIDFIKHYKALFGVKDPEKEIELDSANTTPKGYFINLKQKKDGLDVIGGKITLRIDNGIITTVANYFEPNVLVKTTPALSKEEAVAIARREANLTKVATDVALVIFHWEGKFRLTYKTDFQFNPNPEPSRYRVYVDANDGTVVLVENRVMHAGSAVGSGIGVDGKLKSFDTYEKNDIFYLGNAPLPNTTSTTIKTYTANNIKSLPGKILKDANNSWEDPAGVDAHFYGNFVFDFYKNNFSSFSWFAGSGFDTSHGLLSTVHYGTAYDNAFWNGTQMVYGDGGTTFFPLSGALDVVAHEITHGVTEAINNLIYSQESGALNESWSDVMGIFASIDYGDDLPYWLAEDIMKIAKTPGKEAYYALRRMDDPPFRTDSYPENDYDPKNPLNSWGQPEHTSEQYHAASRPWTDYGGVHINSGIPNKAAYLIITNTSIGAEKAKQIYYHAMFYLSPNSQFVDARDAVEQATIDLYGKGLELAGVQTAFTAVGIK</sequence>
<comment type="similarity">
    <text evidence="2 10">Belongs to the peptidase M4 family.</text>
</comment>
<dbReference type="Proteomes" id="UP000032309">
    <property type="component" value="Unassembled WGS sequence"/>
</dbReference>
<dbReference type="Pfam" id="PF02868">
    <property type="entry name" value="Peptidase_M4_C"/>
    <property type="match status" value="1"/>
</dbReference>
<dbReference type="InterPro" id="IPR050728">
    <property type="entry name" value="Zinc_Metalloprotease_M4"/>
</dbReference>
<dbReference type="EMBL" id="BAFN01000001">
    <property type="protein sequence ID" value="GAN32643.1"/>
    <property type="molecule type" value="Genomic_DNA"/>
</dbReference>
<dbReference type="PRINTS" id="PR00730">
    <property type="entry name" value="THERMOLYSIN"/>
</dbReference>
<evidence type="ECO:0000313" key="15">
    <source>
        <dbReference type="Proteomes" id="UP000032309"/>
    </source>
</evidence>
<dbReference type="InterPro" id="IPR013856">
    <property type="entry name" value="Peptidase_M4_domain"/>
</dbReference>
<keyword evidence="10" id="KW-0964">Secreted</keyword>
<evidence type="ECO:0000259" key="13">
    <source>
        <dbReference type="Pfam" id="PF03413"/>
    </source>
</evidence>
<comment type="function">
    <text evidence="10">Extracellular zinc metalloprotease.</text>
</comment>
<comment type="subcellular location">
    <subcellularLocation>
        <location evidence="10">Secreted</location>
    </subcellularLocation>
</comment>
<organism evidence="14 15">
    <name type="scientific">Candidatus Brocadia sinica JPN1</name>
    <dbReference type="NCBI Taxonomy" id="1197129"/>
    <lineage>
        <taxon>Bacteria</taxon>
        <taxon>Pseudomonadati</taxon>
        <taxon>Planctomycetota</taxon>
        <taxon>Candidatus Brocadiia</taxon>
        <taxon>Candidatus Brocadiales</taxon>
        <taxon>Candidatus Brocadiaceae</taxon>
        <taxon>Candidatus Brocadia</taxon>
    </lineage>
</organism>
<protein>
    <recommendedName>
        <fullName evidence="10">Neutral metalloproteinase</fullName>
        <ecNumber evidence="10">3.4.24.-</ecNumber>
    </recommendedName>
</protein>
<evidence type="ECO:0000256" key="9">
    <source>
        <dbReference type="ARBA" id="ARBA00023145"/>
    </source>
</evidence>
<evidence type="ECO:0000256" key="3">
    <source>
        <dbReference type="ARBA" id="ARBA00022670"/>
    </source>
</evidence>
<proteinExistence type="inferred from homology"/>
<keyword evidence="7 10" id="KW-0862">Zinc</keyword>
<feature type="domain" description="Peptidase M4 C-terminal" evidence="12">
    <location>
        <begin position="386"/>
        <end position="564"/>
    </location>
</feature>
<dbReference type="SUPFAM" id="SSF55486">
    <property type="entry name" value="Metalloproteases ('zincins'), catalytic domain"/>
    <property type="match status" value="1"/>
</dbReference>
<evidence type="ECO:0000259" key="11">
    <source>
        <dbReference type="Pfam" id="PF01447"/>
    </source>
</evidence>
<name>A0ABQ0JVB5_9BACT</name>
<dbReference type="EC" id="3.4.24.-" evidence="10"/>
<evidence type="ECO:0000256" key="10">
    <source>
        <dbReference type="RuleBase" id="RU366073"/>
    </source>
</evidence>
<keyword evidence="3 10" id="KW-0645">Protease</keyword>
<dbReference type="InterPro" id="IPR025711">
    <property type="entry name" value="PepSY"/>
</dbReference>
<gene>
    <name evidence="14" type="ORF">BROSI_A1158</name>
</gene>
<dbReference type="InterPro" id="IPR001570">
    <property type="entry name" value="Peptidase_M4_C_domain"/>
</dbReference>
<evidence type="ECO:0000313" key="14">
    <source>
        <dbReference type="EMBL" id="GAN32643.1"/>
    </source>
</evidence>
<evidence type="ECO:0000256" key="6">
    <source>
        <dbReference type="ARBA" id="ARBA00022801"/>
    </source>
</evidence>
<dbReference type="PANTHER" id="PTHR33794">
    <property type="entry name" value="BACILLOLYSIN"/>
    <property type="match status" value="1"/>
</dbReference>
<evidence type="ECO:0000256" key="1">
    <source>
        <dbReference type="ARBA" id="ARBA00001947"/>
    </source>
</evidence>
<comment type="caution">
    <text evidence="14">The sequence shown here is derived from an EMBL/GenBank/DDBJ whole genome shotgun (WGS) entry which is preliminary data.</text>
</comment>
<evidence type="ECO:0000256" key="2">
    <source>
        <dbReference type="ARBA" id="ARBA00009388"/>
    </source>
</evidence>
<dbReference type="Gene3D" id="3.10.450.40">
    <property type="match status" value="1"/>
</dbReference>
<dbReference type="InterPro" id="IPR027268">
    <property type="entry name" value="Peptidase_M4/M1_CTD_sf"/>
</dbReference>
<evidence type="ECO:0000256" key="5">
    <source>
        <dbReference type="ARBA" id="ARBA00022729"/>
    </source>
</evidence>
<dbReference type="Pfam" id="PF03413">
    <property type="entry name" value="PepSY"/>
    <property type="match status" value="1"/>
</dbReference>
<keyword evidence="4" id="KW-0479">Metal-binding</keyword>
<evidence type="ECO:0000259" key="12">
    <source>
        <dbReference type="Pfam" id="PF02868"/>
    </source>
</evidence>
<keyword evidence="9" id="KW-0865">Zymogen</keyword>
<dbReference type="RefSeq" id="WP_052562778.1">
    <property type="nucleotide sequence ID" value="NZ_BAFN01000001.1"/>
</dbReference>
<keyword evidence="6 10" id="KW-0378">Hydrolase</keyword>
<dbReference type="Gene3D" id="1.10.390.10">
    <property type="entry name" value="Neutral Protease Domain 2"/>
    <property type="match status" value="1"/>
</dbReference>
<keyword evidence="5" id="KW-0732">Signal</keyword>
<accession>A0ABQ0JVB5</accession>
<dbReference type="Pfam" id="PF01447">
    <property type="entry name" value="Peptidase_M4"/>
    <property type="match status" value="1"/>
</dbReference>
<feature type="domain" description="Peptidase M4" evidence="11">
    <location>
        <begin position="234"/>
        <end position="382"/>
    </location>
</feature>
<dbReference type="PANTHER" id="PTHR33794:SF1">
    <property type="entry name" value="BACILLOLYSIN"/>
    <property type="match status" value="1"/>
</dbReference>
<keyword evidence="8 10" id="KW-0482">Metalloprotease</keyword>
<dbReference type="CDD" id="cd09597">
    <property type="entry name" value="M4_TLP"/>
    <property type="match status" value="1"/>
</dbReference>
<evidence type="ECO:0000256" key="8">
    <source>
        <dbReference type="ARBA" id="ARBA00023049"/>
    </source>
</evidence>
<feature type="domain" description="PepSY" evidence="13">
    <location>
        <begin position="155"/>
        <end position="221"/>
    </location>
</feature>
<keyword evidence="15" id="KW-1185">Reference proteome</keyword>
<evidence type="ECO:0000256" key="4">
    <source>
        <dbReference type="ARBA" id="ARBA00022723"/>
    </source>
</evidence>
<evidence type="ECO:0000256" key="7">
    <source>
        <dbReference type="ARBA" id="ARBA00022833"/>
    </source>
</evidence>
<dbReference type="InterPro" id="IPR023612">
    <property type="entry name" value="Peptidase_M4"/>
</dbReference>
<comment type="cofactor">
    <cofactor evidence="1 10">
        <name>Zn(2+)</name>
        <dbReference type="ChEBI" id="CHEBI:29105"/>
    </cofactor>
</comment>